<dbReference type="InterPro" id="IPR005280">
    <property type="entry name" value="Homoserine_kinase_II"/>
</dbReference>
<dbReference type="PANTHER" id="PTHR21064">
    <property type="entry name" value="AMINOGLYCOSIDE PHOSPHOTRANSFERASE DOMAIN-CONTAINING PROTEIN-RELATED"/>
    <property type="match status" value="1"/>
</dbReference>
<evidence type="ECO:0000256" key="1">
    <source>
        <dbReference type="ARBA" id="ARBA00022605"/>
    </source>
</evidence>
<evidence type="ECO:0000256" key="7">
    <source>
        <dbReference type="ARBA" id="ARBA00038240"/>
    </source>
</evidence>
<dbReference type="UniPathway" id="UPA00050">
    <property type="reaction ID" value="UER00064"/>
</dbReference>
<dbReference type="PANTHER" id="PTHR21064:SF6">
    <property type="entry name" value="AMINOGLYCOSIDE PHOSPHOTRANSFERASE DOMAIN-CONTAINING PROTEIN"/>
    <property type="match status" value="1"/>
</dbReference>
<evidence type="ECO:0000256" key="5">
    <source>
        <dbReference type="ARBA" id="ARBA00022777"/>
    </source>
</evidence>
<dbReference type="Proteomes" id="UP000202440">
    <property type="component" value="Chromosome"/>
</dbReference>
<keyword evidence="2 8" id="KW-0808">Transferase</keyword>
<comment type="pathway">
    <text evidence="8">Amino-acid biosynthesis; L-threonine biosynthesis; L-threonine from L-aspartate: step 4/5.</text>
</comment>
<keyword evidence="5 8" id="KW-0418">Kinase</keyword>
<dbReference type="SUPFAM" id="SSF56112">
    <property type="entry name" value="Protein kinase-like (PK-like)"/>
    <property type="match status" value="1"/>
</dbReference>
<evidence type="ECO:0000256" key="6">
    <source>
        <dbReference type="ARBA" id="ARBA00022840"/>
    </source>
</evidence>
<evidence type="ECO:0000256" key="2">
    <source>
        <dbReference type="ARBA" id="ARBA00022679"/>
    </source>
</evidence>
<dbReference type="GO" id="GO:0005524">
    <property type="term" value="F:ATP binding"/>
    <property type="evidence" value="ECO:0007669"/>
    <property type="project" value="UniProtKB-KW"/>
</dbReference>
<evidence type="ECO:0000313" key="12">
    <source>
        <dbReference type="Proteomes" id="UP000202440"/>
    </source>
</evidence>
<dbReference type="AlphaFoldDB" id="A0A222FHV7"/>
<dbReference type="GO" id="GO:0004413">
    <property type="term" value="F:homoserine kinase activity"/>
    <property type="evidence" value="ECO:0007669"/>
    <property type="project" value="UniProtKB-UniRule"/>
</dbReference>
<dbReference type="RefSeq" id="WP_094059263.1">
    <property type="nucleotide sequence ID" value="NZ_CP022530.1"/>
</dbReference>
<dbReference type="NCBIfam" id="TIGR00938">
    <property type="entry name" value="thrB_alt"/>
    <property type="match status" value="1"/>
</dbReference>
<dbReference type="Gene3D" id="3.30.200.20">
    <property type="entry name" value="Phosphorylase Kinase, domain 1"/>
    <property type="match status" value="1"/>
</dbReference>
<comment type="similarity">
    <text evidence="7 8">Belongs to the pseudomonas-type ThrB family.</text>
</comment>
<comment type="catalytic activity">
    <reaction evidence="8">
        <text>L-homoserine + ATP = O-phospho-L-homoserine + ADP + H(+)</text>
        <dbReference type="Rhea" id="RHEA:13985"/>
        <dbReference type="ChEBI" id="CHEBI:15378"/>
        <dbReference type="ChEBI" id="CHEBI:30616"/>
        <dbReference type="ChEBI" id="CHEBI:57476"/>
        <dbReference type="ChEBI" id="CHEBI:57590"/>
        <dbReference type="ChEBI" id="CHEBI:456216"/>
        <dbReference type="EC" id="2.7.1.39"/>
    </reaction>
</comment>
<evidence type="ECO:0000259" key="10">
    <source>
        <dbReference type="Pfam" id="PF01636"/>
    </source>
</evidence>
<keyword evidence="1 8" id="KW-0028">Amino-acid biosynthesis</keyword>
<gene>
    <name evidence="8" type="primary">thrB</name>
    <name evidence="11" type="ORF">CHH28_04925</name>
</gene>
<dbReference type="GO" id="GO:0009088">
    <property type="term" value="P:threonine biosynthetic process"/>
    <property type="evidence" value="ECO:0007669"/>
    <property type="project" value="UniProtKB-UniRule"/>
</dbReference>
<dbReference type="InterPro" id="IPR002575">
    <property type="entry name" value="Aminoglycoside_PTrfase"/>
</dbReference>
<accession>A0A222FHV7</accession>
<evidence type="ECO:0000256" key="8">
    <source>
        <dbReference type="HAMAP-Rule" id="MF_00301"/>
    </source>
</evidence>
<reference evidence="11 12" key="1">
    <citation type="submission" date="2017-07" db="EMBL/GenBank/DDBJ databases">
        <title>Annotated genome sequence of Bacterioplanes sanyensis isolated from Red Sea.</title>
        <authorList>
            <person name="Rehman Z.U."/>
        </authorList>
    </citation>
    <scope>NUCLEOTIDE SEQUENCE [LARGE SCALE GENOMIC DNA]</scope>
    <source>
        <strain evidence="11 12">NV9</strain>
    </source>
</reference>
<evidence type="ECO:0000256" key="4">
    <source>
        <dbReference type="ARBA" id="ARBA00022741"/>
    </source>
</evidence>
<dbReference type="InterPro" id="IPR050249">
    <property type="entry name" value="Pseudomonas-type_ThrB"/>
</dbReference>
<keyword evidence="4 8" id="KW-0547">Nucleotide-binding</keyword>
<keyword evidence="6 8" id="KW-0067">ATP-binding</keyword>
<dbReference type="InterPro" id="IPR011009">
    <property type="entry name" value="Kinase-like_dom_sf"/>
</dbReference>
<dbReference type="EMBL" id="CP022530">
    <property type="protein sequence ID" value="ASP38064.1"/>
    <property type="molecule type" value="Genomic_DNA"/>
</dbReference>
<protein>
    <recommendedName>
        <fullName evidence="8 9">Homoserine kinase</fullName>
        <shortName evidence="8">HK</shortName>
        <shortName evidence="8">HSK</shortName>
        <ecNumber evidence="8 9">2.7.1.39</ecNumber>
    </recommendedName>
</protein>
<dbReference type="Gene3D" id="3.90.1200.10">
    <property type="match status" value="1"/>
</dbReference>
<evidence type="ECO:0000256" key="9">
    <source>
        <dbReference type="NCBIfam" id="TIGR00938"/>
    </source>
</evidence>
<evidence type="ECO:0000313" key="11">
    <source>
        <dbReference type="EMBL" id="ASP38064.1"/>
    </source>
</evidence>
<dbReference type="NCBIfam" id="NF003558">
    <property type="entry name" value="PRK05231.1"/>
    <property type="match status" value="1"/>
</dbReference>
<dbReference type="HAMAP" id="MF_00301">
    <property type="entry name" value="Homoser_kinase_2"/>
    <property type="match status" value="1"/>
</dbReference>
<keyword evidence="12" id="KW-1185">Reference proteome</keyword>
<dbReference type="KEGG" id="bsan:CHH28_04925"/>
<dbReference type="Pfam" id="PF01636">
    <property type="entry name" value="APH"/>
    <property type="match status" value="1"/>
</dbReference>
<dbReference type="OrthoDB" id="9777460at2"/>
<organism evidence="11 12">
    <name type="scientific">Bacterioplanes sanyensis</name>
    <dbReference type="NCBI Taxonomy" id="1249553"/>
    <lineage>
        <taxon>Bacteria</taxon>
        <taxon>Pseudomonadati</taxon>
        <taxon>Pseudomonadota</taxon>
        <taxon>Gammaproteobacteria</taxon>
        <taxon>Oceanospirillales</taxon>
        <taxon>Oceanospirillaceae</taxon>
        <taxon>Bacterioplanes</taxon>
    </lineage>
</organism>
<keyword evidence="3 8" id="KW-0791">Threonine biosynthesis</keyword>
<dbReference type="EC" id="2.7.1.39" evidence="8 9"/>
<name>A0A222FHV7_9GAMM</name>
<sequence>MSVYTTLSQADMEALLAQFDLGELLSFKGIEAGIENTNYFVTSQQQACVLTVFEHHQSDEVREFVRFALHLGSKGLLVPAPIADRQGQWLHTVHGKPAILCPLLQGHHISAPGDDHCYAIGAALANLHLAAADLAQERTDPRGFDWWQSMHASLGQSLSSDEQNLLADEVAHQRQQRAQWHELPQGWIHSDLFHDNALFVDNEQGAEVGAILDLYNACQGPWLYDLAIVANDWCCAANGQWHDGLVEALKAGYQSVRPFTDAEQAGWSLVLRAAALRFWLSRLLTQQLQQQQGGEMALQKDPAEYRDKLLLRRQSNNA</sequence>
<evidence type="ECO:0000256" key="3">
    <source>
        <dbReference type="ARBA" id="ARBA00022697"/>
    </source>
</evidence>
<feature type="domain" description="Aminoglycoside phosphotransferase" evidence="10">
    <location>
        <begin position="27"/>
        <end position="259"/>
    </location>
</feature>
<dbReference type="CDD" id="cd05153">
    <property type="entry name" value="HomoserineK_II"/>
    <property type="match status" value="1"/>
</dbReference>
<proteinExistence type="inferred from homology"/>